<dbReference type="EMBL" id="JAVIJP010000016">
    <property type="protein sequence ID" value="KAL3642966.1"/>
    <property type="molecule type" value="Genomic_DNA"/>
</dbReference>
<organism evidence="1 2">
    <name type="scientific">Castilleja foliolosa</name>
    <dbReference type="NCBI Taxonomy" id="1961234"/>
    <lineage>
        <taxon>Eukaryota</taxon>
        <taxon>Viridiplantae</taxon>
        <taxon>Streptophyta</taxon>
        <taxon>Embryophyta</taxon>
        <taxon>Tracheophyta</taxon>
        <taxon>Spermatophyta</taxon>
        <taxon>Magnoliopsida</taxon>
        <taxon>eudicotyledons</taxon>
        <taxon>Gunneridae</taxon>
        <taxon>Pentapetalae</taxon>
        <taxon>asterids</taxon>
        <taxon>lamiids</taxon>
        <taxon>Lamiales</taxon>
        <taxon>Orobanchaceae</taxon>
        <taxon>Pedicularideae</taxon>
        <taxon>Castillejinae</taxon>
        <taxon>Castilleja</taxon>
    </lineage>
</organism>
<proteinExistence type="predicted"/>
<dbReference type="Proteomes" id="UP001632038">
    <property type="component" value="Unassembled WGS sequence"/>
</dbReference>
<comment type="caution">
    <text evidence="1">The sequence shown here is derived from an EMBL/GenBank/DDBJ whole genome shotgun (WGS) entry which is preliminary data.</text>
</comment>
<dbReference type="Gene3D" id="1.20.5.1500">
    <property type="match status" value="1"/>
</dbReference>
<evidence type="ECO:0000313" key="1">
    <source>
        <dbReference type="EMBL" id="KAL3642966.1"/>
    </source>
</evidence>
<sequence length="95" mass="10644">MGNNNDSFNVADLGAAYVCSFERRLAEDRADLVNALKTKLQGLAGKHSDVFENLSPNVRKRVESLQEIQSQHDDLEAKFCISLFIPSDMKLERSS</sequence>
<dbReference type="AlphaFoldDB" id="A0ABD3DL05"/>
<reference evidence="2" key="1">
    <citation type="journal article" date="2024" name="IScience">
        <title>Strigolactones Initiate the Formation of Haustorium-like Structures in Castilleja.</title>
        <authorList>
            <person name="Buerger M."/>
            <person name="Peterson D."/>
            <person name="Chory J."/>
        </authorList>
    </citation>
    <scope>NUCLEOTIDE SEQUENCE [LARGE SCALE GENOMIC DNA]</scope>
</reference>
<dbReference type="InterPro" id="IPR037231">
    <property type="entry name" value="NAP-like_sf"/>
</dbReference>
<gene>
    <name evidence="1" type="primary">NAP1:3_3</name>
    <name evidence="1" type="ORF">CASFOL_013781</name>
</gene>
<accession>A0ABD3DL05</accession>
<protein>
    <submittedName>
        <fullName evidence="1">Nucleosome assembly protein</fullName>
    </submittedName>
</protein>
<name>A0ABD3DL05_9LAMI</name>
<keyword evidence="2" id="KW-1185">Reference proteome</keyword>
<dbReference type="SUPFAM" id="SSF143113">
    <property type="entry name" value="NAP-like"/>
    <property type="match status" value="1"/>
</dbReference>
<evidence type="ECO:0000313" key="2">
    <source>
        <dbReference type="Proteomes" id="UP001632038"/>
    </source>
</evidence>